<dbReference type="AlphaFoldDB" id="A0A0G0D9W9"/>
<organism evidence="1 2">
    <name type="scientific">Candidatus Roizmanbacteria bacterium GW2011_GWC2_34_23</name>
    <dbReference type="NCBI Taxonomy" id="1618484"/>
    <lineage>
        <taxon>Bacteria</taxon>
        <taxon>Candidatus Roizmaniibacteriota</taxon>
    </lineage>
</organism>
<dbReference type="EMBL" id="LBPR01000029">
    <property type="protein sequence ID" value="KKP60155.1"/>
    <property type="molecule type" value="Genomic_DNA"/>
</dbReference>
<name>A0A0G0D9W9_9BACT</name>
<dbReference type="STRING" id="1618484.UR56_C0029G0014"/>
<comment type="caution">
    <text evidence="1">The sequence shown here is derived from an EMBL/GenBank/DDBJ whole genome shotgun (WGS) entry which is preliminary data.</text>
</comment>
<gene>
    <name evidence="1" type="ORF">UR56_C0029G0014</name>
</gene>
<evidence type="ECO:0000313" key="2">
    <source>
        <dbReference type="Proteomes" id="UP000034004"/>
    </source>
</evidence>
<accession>A0A0G0D9W9</accession>
<reference evidence="1 2" key="1">
    <citation type="journal article" date="2015" name="Nature">
        <title>rRNA introns, odd ribosomes, and small enigmatic genomes across a large radiation of phyla.</title>
        <authorList>
            <person name="Brown C.T."/>
            <person name="Hug L.A."/>
            <person name="Thomas B.C."/>
            <person name="Sharon I."/>
            <person name="Castelle C.J."/>
            <person name="Singh A."/>
            <person name="Wilkins M.J."/>
            <person name="Williams K.H."/>
            <person name="Banfield J.F."/>
        </authorList>
    </citation>
    <scope>NUCLEOTIDE SEQUENCE [LARGE SCALE GENOMIC DNA]</scope>
</reference>
<evidence type="ECO:0000313" key="1">
    <source>
        <dbReference type="EMBL" id="KKP60155.1"/>
    </source>
</evidence>
<sequence>MKQIRFNQDKNKKLKLTRGISFDEIAEIIKKVKTTTIEHPNKERYPKQRILLAKIRNHIYAVPFVEEVEYIFLKTIYPSEKYTKKLLKVK</sequence>
<protein>
    <recommendedName>
        <fullName evidence="3">Toxin</fullName>
    </recommendedName>
</protein>
<proteinExistence type="predicted"/>
<evidence type="ECO:0008006" key="3">
    <source>
        <dbReference type="Google" id="ProtNLM"/>
    </source>
</evidence>
<dbReference type="Proteomes" id="UP000034004">
    <property type="component" value="Unassembled WGS sequence"/>
</dbReference>